<name>A0A4P6X049_HYDPS</name>
<gene>
    <name evidence="1" type="ORF">HPF_10230</name>
</gene>
<organism evidence="1 2">
    <name type="scientific">Hydrogenophaga pseudoflava</name>
    <name type="common">Pseudomonas carboxydoflava</name>
    <dbReference type="NCBI Taxonomy" id="47421"/>
    <lineage>
        <taxon>Bacteria</taxon>
        <taxon>Pseudomonadati</taxon>
        <taxon>Pseudomonadota</taxon>
        <taxon>Betaproteobacteria</taxon>
        <taxon>Burkholderiales</taxon>
        <taxon>Comamonadaceae</taxon>
        <taxon>Hydrogenophaga</taxon>
    </lineage>
</organism>
<sequence length="113" mass="12437">MNTPSSHDHDAARDEALKGRLKNALEHSPDEGSDALQVRVLAQWRQARPQTVVVTSTGPLASLQAAWRQHPVLWTGALVALAMALWMLRPAQDPVLEELMQPDVLMLISNGEL</sequence>
<dbReference type="AlphaFoldDB" id="A0A4P6X049"/>
<keyword evidence="2" id="KW-1185">Reference proteome</keyword>
<protein>
    <submittedName>
        <fullName evidence="1">Uncharacterized protein</fullName>
    </submittedName>
</protein>
<accession>A0A4P6X049</accession>
<reference evidence="1 2" key="1">
    <citation type="submission" date="2019-03" db="EMBL/GenBank/DDBJ databases">
        <authorList>
            <person name="Sebastian G."/>
            <person name="Baumann P."/>
            <person name="Ruckert C."/>
            <person name="Kalinowski J."/>
            <person name="Nebel B."/>
            <person name="Takors R."/>
            <person name="Blombach B."/>
        </authorList>
    </citation>
    <scope>NUCLEOTIDE SEQUENCE [LARGE SCALE GENOMIC DNA]</scope>
    <source>
        <strain evidence="1 2">DSM 1084</strain>
    </source>
</reference>
<proteinExistence type="predicted"/>
<dbReference type="KEGG" id="hpse:HPF_10230"/>
<evidence type="ECO:0000313" key="1">
    <source>
        <dbReference type="EMBL" id="QBM28065.1"/>
    </source>
</evidence>
<dbReference type="EMBL" id="CP037867">
    <property type="protein sequence ID" value="QBM28065.1"/>
    <property type="molecule type" value="Genomic_DNA"/>
</dbReference>
<dbReference type="Proteomes" id="UP000293912">
    <property type="component" value="Chromosome"/>
</dbReference>
<dbReference type="RefSeq" id="WP_133156535.1">
    <property type="nucleotide sequence ID" value="NZ_CP037867.1"/>
</dbReference>
<evidence type="ECO:0000313" key="2">
    <source>
        <dbReference type="Proteomes" id="UP000293912"/>
    </source>
</evidence>